<sequence>MAVQCNCHNQAKKERIWMKDKLDEKRIKLFRSTCFGRWLDLSFYDHEPHMIHYMLLKQVYVSASHYDLPIIYNVEDRHLHFGRPEFCLITGFHFGNVSFDNHRTGYCRFRNRVFLKLVDQKVRNLDLLGVIEDEELFGKLWDEDAVRVCLLLALEVFGRPEFCLITGFRFGNVSFDKHRTGYCRFRNRVFPKLVDQKVRNLDLLGVIEDEELFGKLWDEDAVRVCLLLALEVIFMGRLLVQEVDDTLMRLIEDLGEWNAFPWGGAYLETFVRRDFECDTKPQVSAHYRNKQRLQIWILESFERSMLWWNKVPKMIPRGVAWSKDAIFKSSDYRFLFGKVLARERIGAVGDKFDFTDDFSKLSAEFCDEFKDDFLALFESINCTNGSEQVDVDSDDDIARGSVERAEDNGRAEEVKPGNGEDVEFGRRETVKAGNGEDVADKNDYNKKSREWIAHTKMIQGSGDVSAHYSGKTNRMTDNKRPLNVPEMTKLLKNVKPWFEDLSRPTNSIDTVNFNYSYGRFLHQLGRLRCMFPWCDDVCVDRRFWQSLVCLDPTRQGWLMDEASVSTTHIELWVNYMWHVRPNKADWAMVSSYFVQLLLQNSLPLWYANGERYAIPWCDVNQVFMPINQTESHWCLAQFHIGTGVVAFYDSGETSKPGCHDWYIKLQECLQVQLPVVLEKAQVFEKKGIDRSTYSITFSIAENVPKQGGSLGIAVYGMAFEKTQSNGVVILFLRGTNCDDCILKLFIKASSRFLPFRYMGFLLLHTKIALNKDKLDFTDDFSKLSAEFCDELKDDFLALFESINCTNGSEQVDVDSDDDIARVIYHCNEYIVQEELRLRLEEKERVMLKEQKIMEEQKRLRLETEKMLNLEEEKRLRLETEKMLQNKNDYNKKAREWIAHTKMIQGSGDVSAHYSGKTNRMTDNKRPLNVPDMTELLKNVKPWVEQKIMEEQKRLRLETEKMLNLEEEKRLRLETEKMLQNKNDYNKKAREWITHTKMIQGSGDVSAHYSGKTNSMTDNKRPLNVPDMTELLKNVKPWVEHIELWVNYMWHVRPNKADWAMVFMPINETESHWCLAQFHIGTGVVTFYDSSETSKPGCHDWYIKLQECLQVQLPVVLEKAQVFEKKGIDRSTYSITFSIAENVPKQGGGSLGIAVYGYVFFYTAWLIACRWW</sequence>
<feature type="region of interest" description="Disordered" evidence="5">
    <location>
        <begin position="908"/>
        <end position="928"/>
    </location>
</feature>
<dbReference type="InterPro" id="IPR015410">
    <property type="entry name" value="DUF1985"/>
</dbReference>
<evidence type="ECO:0000259" key="7">
    <source>
        <dbReference type="PROSITE" id="PS50600"/>
    </source>
</evidence>
<dbReference type="AlphaFoldDB" id="A0A2U1NAR4"/>
<feature type="transmembrane region" description="Helical" evidence="6">
    <location>
        <begin position="1147"/>
        <end position="1167"/>
    </location>
</feature>
<keyword evidence="6" id="KW-0472">Membrane</keyword>
<dbReference type="PROSITE" id="PS50600">
    <property type="entry name" value="ULP_PROTEASE"/>
    <property type="match status" value="1"/>
</dbReference>
<keyword evidence="4" id="KW-0175">Coiled coil</keyword>
<gene>
    <name evidence="8" type="ORF">CTI12_AA287150</name>
</gene>
<keyword evidence="6" id="KW-0812">Transmembrane</keyword>
<accession>A0A2U1NAR4</accession>
<evidence type="ECO:0000256" key="4">
    <source>
        <dbReference type="SAM" id="Coils"/>
    </source>
</evidence>
<evidence type="ECO:0000256" key="1">
    <source>
        <dbReference type="ARBA" id="ARBA00005234"/>
    </source>
</evidence>
<dbReference type="GO" id="GO:0006508">
    <property type="term" value="P:proteolysis"/>
    <property type="evidence" value="ECO:0007669"/>
    <property type="project" value="UniProtKB-KW"/>
</dbReference>
<dbReference type="Proteomes" id="UP000245207">
    <property type="component" value="Unassembled WGS sequence"/>
</dbReference>
<dbReference type="Gene3D" id="3.40.395.10">
    <property type="entry name" value="Adenoviral Proteinase, Chain A"/>
    <property type="match status" value="2"/>
</dbReference>
<dbReference type="Pfam" id="PF09331">
    <property type="entry name" value="DUF1985"/>
    <property type="match status" value="1"/>
</dbReference>
<comment type="similarity">
    <text evidence="1">Belongs to the peptidase C48 family.</text>
</comment>
<organism evidence="8 9">
    <name type="scientific">Artemisia annua</name>
    <name type="common">Sweet wormwood</name>
    <dbReference type="NCBI Taxonomy" id="35608"/>
    <lineage>
        <taxon>Eukaryota</taxon>
        <taxon>Viridiplantae</taxon>
        <taxon>Streptophyta</taxon>
        <taxon>Embryophyta</taxon>
        <taxon>Tracheophyta</taxon>
        <taxon>Spermatophyta</taxon>
        <taxon>Magnoliopsida</taxon>
        <taxon>eudicotyledons</taxon>
        <taxon>Gunneridae</taxon>
        <taxon>Pentapetalae</taxon>
        <taxon>asterids</taxon>
        <taxon>campanulids</taxon>
        <taxon>Asterales</taxon>
        <taxon>Asteraceae</taxon>
        <taxon>Asteroideae</taxon>
        <taxon>Anthemideae</taxon>
        <taxon>Artemisiinae</taxon>
        <taxon>Artemisia</taxon>
    </lineage>
</organism>
<dbReference type="PANTHER" id="PTHR48449">
    <property type="entry name" value="DUF1985 DOMAIN-CONTAINING PROTEIN"/>
    <property type="match status" value="1"/>
</dbReference>
<dbReference type="PANTHER" id="PTHR48449:SF1">
    <property type="entry name" value="DUF1985 DOMAIN-CONTAINING PROTEIN"/>
    <property type="match status" value="1"/>
</dbReference>
<name>A0A2U1NAR4_ARTAN</name>
<protein>
    <submittedName>
        <fullName evidence="8">Phospholipase-like protein</fullName>
    </submittedName>
</protein>
<comment type="caution">
    <text evidence="8">The sequence shown here is derived from an EMBL/GenBank/DDBJ whole genome shotgun (WGS) entry which is preliminary data.</text>
</comment>
<evidence type="ECO:0000313" key="9">
    <source>
        <dbReference type="Proteomes" id="UP000245207"/>
    </source>
</evidence>
<dbReference type="EMBL" id="PKPP01003213">
    <property type="protein sequence ID" value="PWA70593.1"/>
    <property type="molecule type" value="Genomic_DNA"/>
</dbReference>
<dbReference type="SUPFAM" id="SSF54001">
    <property type="entry name" value="Cysteine proteinases"/>
    <property type="match status" value="2"/>
</dbReference>
<evidence type="ECO:0000256" key="6">
    <source>
        <dbReference type="SAM" id="Phobius"/>
    </source>
</evidence>
<dbReference type="InterPro" id="IPR038765">
    <property type="entry name" value="Papain-like_cys_pep_sf"/>
</dbReference>
<keyword evidence="2" id="KW-0645">Protease</keyword>
<reference evidence="8 9" key="1">
    <citation type="journal article" date="2018" name="Mol. Plant">
        <title>The genome of Artemisia annua provides insight into the evolution of Asteraceae family and artemisinin biosynthesis.</title>
        <authorList>
            <person name="Shen Q."/>
            <person name="Zhang L."/>
            <person name="Liao Z."/>
            <person name="Wang S."/>
            <person name="Yan T."/>
            <person name="Shi P."/>
            <person name="Liu M."/>
            <person name="Fu X."/>
            <person name="Pan Q."/>
            <person name="Wang Y."/>
            <person name="Lv Z."/>
            <person name="Lu X."/>
            <person name="Zhang F."/>
            <person name="Jiang W."/>
            <person name="Ma Y."/>
            <person name="Chen M."/>
            <person name="Hao X."/>
            <person name="Li L."/>
            <person name="Tang Y."/>
            <person name="Lv G."/>
            <person name="Zhou Y."/>
            <person name="Sun X."/>
            <person name="Brodelius P.E."/>
            <person name="Rose J.K.C."/>
            <person name="Tang K."/>
        </authorList>
    </citation>
    <scope>NUCLEOTIDE SEQUENCE [LARGE SCALE GENOMIC DNA]</scope>
    <source>
        <strain evidence="9">cv. Huhao1</strain>
        <tissue evidence="8">Leaf</tissue>
    </source>
</reference>
<evidence type="ECO:0000256" key="5">
    <source>
        <dbReference type="SAM" id="MobiDB-lite"/>
    </source>
</evidence>
<evidence type="ECO:0000256" key="2">
    <source>
        <dbReference type="ARBA" id="ARBA00022670"/>
    </source>
</evidence>
<keyword evidence="6" id="KW-1133">Transmembrane helix</keyword>
<keyword evidence="3" id="KW-0378">Hydrolase</keyword>
<dbReference type="InterPro" id="IPR003653">
    <property type="entry name" value="Peptidase_C48_C"/>
</dbReference>
<evidence type="ECO:0000256" key="3">
    <source>
        <dbReference type="ARBA" id="ARBA00022801"/>
    </source>
</evidence>
<dbReference type="GO" id="GO:0008234">
    <property type="term" value="F:cysteine-type peptidase activity"/>
    <property type="evidence" value="ECO:0007669"/>
    <property type="project" value="InterPro"/>
</dbReference>
<feature type="domain" description="Ubiquitin-like protease family profile" evidence="7">
    <location>
        <begin position="537"/>
        <end position="723"/>
    </location>
</feature>
<keyword evidence="9" id="KW-1185">Reference proteome</keyword>
<dbReference type="OrthoDB" id="1930729at2759"/>
<feature type="coiled-coil region" evidence="4">
    <location>
        <begin position="830"/>
        <end position="873"/>
    </location>
</feature>
<proteinExistence type="inferred from homology"/>
<evidence type="ECO:0000313" key="8">
    <source>
        <dbReference type="EMBL" id="PWA70593.1"/>
    </source>
</evidence>